<dbReference type="Proteomes" id="UP001230328">
    <property type="component" value="Unassembled WGS sequence"/>
</dbReference>
<sequence length="52" mass="5968">MRAYLDPLDDCCAGNLRWSLETTLYNGTGNAWNGARTRQATFHHDRTVIVRE</sequence>
<reference evidence="1 2" key="1">
    <citation type="submission" date="2023-07" db="EMBL/GenBank/DDBJ databases">
        <title>Comparative genomics of wheat-associated soil bacteria to identify genetic determinants of phenazine resistance.</title>
        <authorList>
            <person name="Mouncey N."/>
        </authorList>
    </citation>
    <scope>NUCLEOTIDE SEQUENCE [LARGE SCALE GENOMIC DNA]</scope>
    <source>
        <strain evidence="1 2">V2I4</strain>
    </source>
</reference>
<evidence type="ECO:0000313" key="2">
    <source>
        <dbReference type="Proteomes" id="UP001230328"/>
    </source>
</evidence>
<name>A0ABU0SKH4_9ACTN</name>
<protein>
    <submittedName>
        <fullName evidence="1">Uncharacterized protein</fullName>
    </submittedName>
</protein>
<dbReference type="EMBL" id="JAUSZI010000002">
    <property type="protein sequence ID" value="MDQ1023019.1"/>
    <property type="molecule type" value="Genomic_DNA"/>
</dbReference>
<accession>A0ABU0SKH4</accession>
<keyword evidence="2" id="KW-1185">Reference proteome</keyword>
<organism evidence="1 2">
    <name type="scientific">Streptomyces umbrinus</name>
    <dbReference type="NCBI Taxonomy" id="67370"/>
    <lineage>
        <taxon>Bacteria</taxon>
        <taxon>Bacillati</taxon>
        <taxon>Actinomycetota</taxon>
        <taxon>Actinomycetes</taxon>
        <taxon>Kitasatosporales</taxon>
        <taxon>Streptomycetaceae</taxon>
        <taxon>Streptomyces</taxon>
        <taxon>Streptomyces phaeochromogenes group</taxon>
    </lineage>
</organism>
<gene>
    <name evidence="1" type="ORF">QF035_000601</name>
</gene>
<evidence type="ECO:0000313" key="1">
    <source>
        <dbReference type="EMBL" id="MDQ1023019.1"/>
    </source>
</evidence>
<dbReference type="RefSeq" id="WP_307517936.1">
    <property type="nucleotide sequence ID" value="NZ_JAUSZI010000002.1"/>
</dbReference>
<comment type="caution">
    <text evidence="1">The sequence shown here is derived from an EMBL/GenBank/DDBJ whole genome shotgun (WGS) entry which is preliminary data.</text>
</comment>
<proteinExistence type="predicted"/>